<keyword evidence="6" id="KW-1185">Reference proteome</keyword>
<reference evidence="5 6" key="1">
    <citation type="submission" date="2022-09" db="EMBL/GenBank/DDBJ databases">
        <title>Xylan utilization by haloarchaea-nanohaloarchaea associations.</title>
        <authorList>
            <person name="Yakimov M."/>
        </authorList>
    </citation>
    <scope>NUCLEOTIDE SEQUENCE [LARGE SCALE GENOMIC DNA]</scope>
    <source>
        <strain evidence="5 6">SVXNc</strain>
    </source>
</reference>
<gene>
    <name evidence="5" type="ORF">SVXNc_0871</name>
</gene>
<evidence type="ECO:0000256" key="1">
    <source>
        <dbReference type="ARBA" id="ARBA00001947"/>
    </source>
</evidence>
<evidence type="ECO:0000256" key="3">
    <source>
        <dbReference type="ARBA" id="ARBA00022801"/>
    </source>
</evidence>
<evidence type="ECO:0000313" key="6">
    <source>
        <dbReference type="Proteomes" id="UP001218034"/>
    </source>
</evidence>
<keyword evidence="2" id="KW-0645">Protease</keyword>
<accession>A0ABY8CF71</accession>
<dbReference type="EMBL" id="CP104395">
    <property type="protein sequence ID" value="WEL19878.1"/>
    <property type="molecule type" value="Genomic_DNA"/>
</dbReference>
<dbReference type="Proteomes" id="UP001218034">
    <property type="component" value="Chromosome"/>
</dbReference>
<name>A0ABY8CF71_9ARCH</name>
<proteinExistence type="predicted"/>
<dbReference type="RefSeq" id="WP_347721709.1">
    <property type="nucleotide sequence ID" value="NZ_CP104395.1"/>
</dbReference>
<comment type="cofactor">
    <cofactor evidence="1">
        <name>Zn(2+)</name>
        <dbReference type="ChEBI" id="CHEBI:29105"/>
    </cofactor>
</comment>
<dbReference type="GeneID" id="90590308"/>
<organism evidence="5 6">
    <name type="scientific">Candidatus Nanohalococcus occultus</name>
    <dbReference type="NCBI Taxonomy" id="2978047"/>
    <lineage>
        <taxon>Archaea</taxon>
        <taxon>Candidatus Nanohalarchaeota</taxon>
        <taxon>Candidatus Nanohalarchaeota incertae sedis</taxon>
        <taxon>Candidatus Nanohalococcus</taxon>
    </lineage>
</organism>
<dbReference type="InterPro" id="IPR012548">
    <property type="entry name" value="MATCAP"/>
</dbReference>
<evidence type="ECO:0000313" key="5">
    <source>
        <dbReference type="EMBL" id="WEL19878.1"/>
    </source>
</evidence>
<sequence length="407" mass="47856">MKVQGLRQLESVENPSIEFDEENLIEELSTAAKILKNKASWTKNVGITNKYEEKQRFLEEWDGKPDFQPEFKFKQIKYDKEKVLDVLNQCQEAAGKITAEELERYGAETLNEKDFQEFFTQIFEQFTLFIELGANIESFEDWHELCGQLWTMPSETEVERSKQEVKSIEKEDLEEKLTADDLKQMFEAEFERLGIEYEVEIRDVGGCFNIPEERKLIVARGDGEERKFSRKEAEMLTVHETFHSVRAYNGYMAGEKSGFPDILGVDTPFYDQTEEGGAIYREHRTEASYPNQRFDYHLKRIVAYEIHNCENYQQDFQNIVETAVEYGASPARAFTLVARNREVLRHQIYQTGYEEWEDKEEIWPLLIGKINHEWAEKLKDEVEAGGMFQEPSVSEEQLFEFSFKDQN</sequence>
<keyword evidence="4" id="KW-0482">Metalloprotease</keyword>
<evidence type="ECO:0000256" key="2">
    <source>
        <dbReference type="ARBA" id="ARBA00022670"/>
    </source>
</evidence>
<protein>
    <submittedName>
        <fullName evidence="5">Uncharacterized protein</fullName>
    </submittedName>
</protein>
<dbReference type="Pfam" id="PF08014">
    <property type="entry name" value="MATCAP"/>
    <property type="match status" value="1"/>
</dbReference>
<evidence type="ECO:0000256" key="4">
    <source>
        <dbReference type="ARBA" id="ARBA00023049"/>
    </source>
</evidence>
<keyword evidence="3" id="KW-0378">Hydrolase</keyword>
<dbReference type="SMART" id="SM01154">
    <property type="entry name" value="DUF1704"/>
    <property type="match status" value="1"/>
</dbReference>